<comment type="similarity">
    <text evidence="1">Belongs to the UPF0237 family.</text>
</comment>
<evidence type="ECO:0000313" key="4">
    <source>
        <dbReference type="EMBL" id="SCZ76561.1"/>
    </source>
</evidence>
<evidence type="ECO:0000313" key="5">
    <source>
        <dbReference type="Proteomes" id="UP000199208"/>
    </source>
</evidence>
<dbReference type="EMBL" id="FMWL01000001">
    <property type="protein sequence ID" value="SCZ76561.1"/>
    <property type="molecule type" value="Genomic_DNA"/>
</dbReference>
<feature type="domain" description="ACT" evidence="3">
    <location>
        <begin position="4"/>
        <end position="82"/>
    </location>
</feature>
<dbReference type="HAMAP" id="MF_01054">
    <property type="entry name" value="UPF0237"/>
    <property type="match status" value="1"/>
</dbReference>
<dbReference type="STRING" id="1120920.SAMN03080599_00302"/>
<dbReference type="PANTHER" id="PTHR34875:SF6">
    <property type="entry name" value="UPF0237 PROTEIN MJ1558"/>
    <property type="match status" value="1"/>
</dbReference>
<accession>A0A1G5RT02</accession>
<dbReference type="CDD" id="cd04872">
    <property type="entry name" value="ACT_1ZPV"/>
    <property type="match status" value="1"/>
</dbReference>
<keyword evidence="5" id="KW-1185">Reference proteome</keyword>
<gene>
    <name evidence="4" type="ORF">SAMN03080599_00302</name>
</gene>
<dbReference type="InterPro" id="IPR022986">
    <property type="entry name" value="UPF0237_ACT"/>
</dbReference>
<sequence>MKAVITVLGKDRPGIIAKIATALYEREVNIDDISQTIMQGLFTMVMIVDLGKINTNIEELQAKMQEVENELGMQIRVKREEVFTAMHQI</sequence>
<dbReference type="AlphaFoldDB" id="A0A1G5RT02"/>
<dbReference type="Gene3D" id="3.30.70.260">
    <property type="match status" value="1"/>
</dbReference>
<protein>
    <recommendedName>
        <fullName evidence="1">UPF0237 protein SAMN03080599_00302</fullName>
    </recommendedName>
</protein>
<dbReference type="InterPro" id="IPR002912">
    <property type="entry name" value="ACT_dom"/>
</dbReference>
<dbReference type="InterPro" id="IPR050990">
    <property type="entry name" value="UPF0237/GcvR_regulator"/>
</dbReference>
<proteinExistence type="inferred from homology"/>
<name>A0A1G5RT02_9FIRM</name>
<feature type="coiled-coil region" evidence="2">
    <location>
        <begin position="50"/>
        <end position="77"/>
    </location>
</feature>
<dbReference type="OrthoDB" id="9803078at2"/>
<organism evidence="4 5">
    <name type="scientific">Acidaminobacter hydrogenoformans DSM 2784</name>
    <dbReference type="NCBI Taxonomy" id="1120920"/>
    <lineage>
        <taxon>Bacteria</taxon>
        <taxon>Bacillati</taxon>
        <taxon>Bacillota</taxon>
        <taxon>Clostridia</taxon>
        <taxon>Peptostreptococcales</taxon>
        <taxon>Acidaminobacteraceae</taxon>
        <taxon>Acidaminobacter</taxon>
    </lineage>
</organism>
<evidence type="ECO:0000256" key="2">
    <source>
        <dbReference type="SAM" id="Coils"/>
    </source>
</evidence>
<dbReference type="PANTHER" id="PTHR34875">
    <property type="entry name" value="UPF0237 PROTEIN MJ1558"/>
    <property type="match status" value="1"/>
</dbReference>
<dbReference type="Pfam" id="PF13740">
    <property type="entry name" value="ACT_6"/>
    <property type="match status" value="1"/>
</dbReference>
<reference evidence="4 5" key="1">
    <citation type="submission" date="2016-10" db="EMBL/GenBank/DDBJ databases">
        <authorList>
            <person name="de Groot N.N."/>
        </authorList>
    </citation>
    <scope>NUCLEOTIDE SEQUENCE [LARGE SCALE GENOMIC DNA]</scope>
    <source>
        <strain evidence="4 5">DSM 2784</strain>
    </source>
</reference>
<dbReference type="InterPro" id="IPR045865">
    <property type="entry name" value="ACT-like_dom_sf"/>
</dbReference>
<dbReference type="Proteomes" id="UP000199208">
    <property type="component" value="Unassembled WGS sequence"/>
</dbReference>
<dbReference type="RefSeq" id="WP_092589110.1">
    <property type="nucleotide sequence ID" value="NZ_FMWL01000001.1"/>
</dbReference>
<keyword evidence="2" id="KW-0175">Coiled coil</keyword>
<evidence type="ECO:0000256" key="1">
    <source>
        <dbReference type="HAMAP-Rule" id="MF_01054"/>
    </source>
</evidence>
<dbReference type="NCBIfam" id="NF001220">
    <property type="entry name" value="PRK00194.1"/>
    <property type="match status" value="1"/>
</dbReference>
<evidence type="ECO:0000259" key="3">
    <source>
        <dbReference type="PROSITE" id="PS51671"/>
    </source>
</evidence>
<dbReference type="SUPFAM" id="SSF55021">
    <property type="entry name" value="ACT-like"/>
    <property type="match status" value="1"/>
</dbReference>
<dbReference type="PROSITE" id="PS51671">
    <property type="entry name" value="ACT"/>
    <property type="match status" value="1"/>
</dbReference>